<proteinExistence type="predicted"/>
<keyword evidence="1" id="KW-1133">Transmembrane helix</keyword>
<accession>A0A2K1WWA7</accession>
<evidence type="ECO:0000256" key="1">
    <source>
        <dbReference type="SAM" id="Phobius"/>
    </source>
</evidence>
<gene>
    <name evidence="2" type="ORF">POPTR_018G055500</name>
</gene>
<protein>
    <submittedName>
        <fullName evidence="2">Uncharacterized protein</fullName>
    </submittedName>
</protein>
<organism evidence="2 3">
    <name type="scientific">Populus trichocarpa</name>
    <name type="common">Western balsam poplar</name>
    <name type="synonym">Populus balsamifera subsp. trichocarpa</name>
    <dbReference type="NCBI Taxonomy" id="3694"/>
    <lineage>
        <taxon>Eukaryota</taxon>
        <taxon>Viridiplantae</taxon>
        <taxon>Streptophyta</taxon>
        <taxon>Embryophyta</taxon>
        <taxon>Tracheophyta</taxon>
        <taxon>Spermatophyta</taxon>
        <taxon>Magnoliopsida</taxon>
        <taxon>eudicotyledons</taxon>
        <taxon>Gunneridae</taxon>
        <taxon>Pentapetalae</taxon>
        <taxon>rosids</taxon>
        <taxon>fabids</taxon>
        <taxon>Malpighiales</taxon>
        <taxon>Salicaceae</taxon>
        <taxon>Saliceae</taxon>
        <taxon>Populus</taxon>
    </lineage>
</organism>
<evidence type="ECO:0000313" key="2">
    <source>
        <dbReference type="EMBL" id="PNS92814.1"/>
    </source>
</evidence>
<keyword evidence="1" id="KW-0812">Transmembrane</keyword>
<feature type="transmembrane region" description="Helical" evidence="1">
    <location>
        <begin position="12"/>
        <end position="38"/>
    </location>
</feature>
<dbReference type="InParanoid" id="A0A2K1WWA7"/>
<evidence type="ECO:0000313" key="3">
    <source>
        <dbReference type="Proteomes" id="UP000006729"/>
    </source>
</evidence>
<reference evidence="2 3" key="1">
    <citation type="journal article" date="2006" name="Science">
        <title>The genome of black cottonwood, Populus trichocarpa (Torr. &amp; Gray).</title>
        <authorList>
            <person name="Tuskan G.A."/>
            <person name="Difazio S."/>
            <person name="Jansson S."/>
            <person name="Bohlmann J."/>
            <person name="Grigoriev I."/>
            <person name="Hellsten U."/>
            <person name="Putnam N."/>
            <person name="Ralph S."/>
            <person name="Rombauts S."/>
            <person name="Salamov A."/>
            <person name="Schein J."/>
            <person name="Sterck L."/>
            <person name="Aerts A."/>
            <person name="Bhalerao R.R."/>
            <person name="Bhalerao R.P."/>
            <person name="Blaudez D."/>
            <person name="Boerjan W."/>
            <person name="Brun A."/>
            <person name="Brunner A."/>
            <person name="Busov V."/>
            <person name="Campbell M."/>
            <person name="Carlson J."/>
            <person name="Chalot M."/>
            <person name="Chapman J."/>
            <person name="Chen G.L."/>
            <person name="Cooper D."/>
            <person name="Coutinho P.M."/>
            <person name="Couturier J."/>
            <person name="Covert S."/>
            <person name="Cronk Q."/>
            <person name="Cunningham R."/>
            <person name="Davis J."/>
            <person name="Degroeve S."/>
            <person name="Dejardin A."/>
            <person name="Depamphilis C."/>
            <person name="Detter J."/>
            <person name="Dirks B."/>
            <person name="Dubchak I."/>
            <person name="Duplessis S."/>
            <person name="Ehlting J."/>
            <person name="Ellis B."/>
            <person name="Gendler K."/>
            <person name="Goodstein D."/>
            <person name="Gribskov M."/>
            <person name="Grimwood J."/>
            <person name="Groover A."/>
            <person name="Gunter L."/>
            <person name="Hamberger B."/>
            <person name="Heinze B."/>
            <person name="Helariutta Y."/>
            <person name="Henrissat B."/>
            <person name="Holligan D."/>
            <person name="Holt R."/>
            <person name="Huang W."/>
            <person name="Islam-Faridi N."/>
            <person name="Jones S."/>
            <person name="Jones-Rhoades M."/>
            <person name="Jorgensen R."/>
            <person name="Joshi C."/>
            <person name="Kangasjarvi J."/>
            <person name="Karlsson J."/>
            <person name="Kelleher C."/>
            <person name="Kirkpatrick R."/>
            <person name="Kirst M."/>
            <person name="Kohler A."/>
            <person name="Kalluri U."/>
            <person name="Larimer F."/>
            <person name="Leebens-Mack J."/>
            <person name="Leple J.C."/>
            <person name="Locascio P."/>
            <person name="Lou Y."/>
            <person name="Lucas S."/>
            <person name="Martin F."/>
            <person name="Montanini B."/>
            <person name="Napoli C."/>
            <person name="Nelson D.R."/>
            <person name="Nelson C."/>
            <person name="Nieminen K."/>
            <person name="Nilsson O."/>
            <person name="Pereda V."/>
            <person name="Peter G."/>
            <person name="Philippe R."/>
            <person name="Pilate G."/>
            <person name="Poliakov A."/>
            <person name="Razumovskaya J."/>
            <person name="Richardson P."/>
            <person name="Rinaldi C."/>
            <person name="Ritland K."/>
            <person name="Rouze P."/>
            <person name="Ryaboy D."/>
            <person name="Schmutz J."/>
            <person name="Schrader J."/>
            <person name="Segerman B."/>
            <person name="Shin H."/>
            <person name="Siddiqui A."/>
            <person name="Sterky F."/>
            <person name="Terry A."/>
            <person name="Tsai C.J."/>
            <person name="Uberbacher E."/>
            <person name="Unneberg P."/>
            <person name="Vahala J."/>
            <person name="Wall K."/>
            <person name="Wessler S."/>
            <person name="Yang G."/>
            <person name="Yin T."/>
            <person name="Douglas C."/>
            <person name="Marra M."/>
            <person name="Sandberg G."/>
            <person name="Van de Peer Y."/>
            <person name="Rokhsar D."/>
        </authorList>
    </citation>
    <scope>NUCLEOTIDE SEQUENCE [LARGE SCALE GENOMIC DNA]</scope>
    <source>
        <strain evidence="3">cv. Nisqually</strain>
    </source>
</reference>
<name>A0A2K1WWA7_POPTR</name>
<keyword evidence="3" id="KW-1185">Reference proteome</keyword>
<dbReference type="EMBL" id="CM009307">
    <property type="protein sequence ID" value="PNS92814.1"/>
    <property type="molecule type" value="Genomic_DNA"/>
</dbReference>
<sequence>MFNLSFFLYRSWKIVLVNFFLLSIMLLVNSLTATLQFFSKLPNIIFLLFQCGFQVSFGDPDSRVTGC</sequence>
<dbReference type="Proteomes" id="UP000006729">
    <property type="component" value="Chromosome 18"/>
</dbReference>
<keyword evidence="1" id="KW-0472">Membrane</keyword>
<dbReference type="AlphaFoldDB" id="A0A2K1WWA7"/>